<dbReference type="EMBL" id="BGPR01045677">
    <property type="protein sequence ID" value="GBO22598.1"/>
    <property type="molecule type" value="Genomic_DNA"/>
</dbReference>
<protein>
    <submittedName>
        <fullName evidence="3">Uncharacterized protein</fullName>
    </submittedName>
</protein>
<keyword evidence="1" id="KW-0732">Signal</keyword>
<keyword evidence="4" id="KW-1185">Reference proteome</keyword>
<comment type="caution">
    <text evidence="3">The sequence shown here is derived from an EMBL/GenBank/DDBJ whole genome shotgun (WGS) entry which is preliminary data.</text>
</comment>
<proteinExistence type="predicted"/>
<dbReference type="EMBL" id="BGPR01045672">
    <property type="protein sequence ID" value="GBO22594.1"/>
    <property type="molecule type" value="Genomic_DNA"/>
</dbReference>
<name>A0A4Y2VDK7_ARAVE</name>
<reference evidence="3 4" key="1">
    <citation type="journal article" date="2019" name="Sci. Rep.">
        <title>Orb-weaving spider Araneus ventricosus genome elucidates the spidroin gene catalogue.</title>
        <authorList>
            <person name="Kono N."/>
            <person name="Nakamura H."/>
            <person name="Ohtoshi R."/>
            <person name="Moran D.A.P."/>
            <person name="Shinohara A."/>
            <person name="Yoshida Y."/>
            <person name="Fujiwara M."/>
            <person name="Mori M."/>
            <person name="Tomita M."/>
            <person name="Arakawa K."/>
        </authorList>
    </citation>
    <scope>NUCLEOTIDE SEQUENCE [LARGE SCALE GENOMIC DNA]</scope>
</reference>
<accession>A0A4Y2VDK7</accession>
<organism evidence="3 4">
    <name type="scientific">Araneus ventricosus</name>
    <name type="common">Orbweaver spider</name>
    <name type="synonym">Epeira ventricosa</name>
    <dbReference type="NCBI Taxonomy" id="182803"/>
    <lineage>
        <taxon>Eukaryota</taxon>
        <taxon>Metazoa</taxon>
        <taxon>Ecdysozoa</taxon>
        <taxon>Arthropoda</taxon>
        <taxon>Chelicerata</taxon>
        <taxon>Arachnida</taxon>
        <taxon>Araneae</taxon>
        <taxon>Araneomorphae</taxon>
        <taxon>Entelegynae</taxon>
        <taxon>Araneoidea</taxon>
        <taxon>Araneidae</taxon>
        <taxon>Araneus</taxon>
    </lineage>
</organism>
<evidence type="ECO:0000313" key="3">
    <source>
        <dbReference type="EMBL" id="GBO22598.1"/>
    </source>
</evidence>
<evidence type="ECO:0000313" key="2">
    <source>
        <dbReference type="EMBL" id="GBO22594.1"/>
    </source>
</evidence>
<feature type="chain" id="PRO_5036362205" evidence="1">
    <location>
        <begin position="17"/>
        <end position="98"/>
    </location>
</feature>
<feature type="signal peptide" evidence="1">
    <location>
        <begin position="1"/>
        <end position="16"/>
    </location>
</feature>
<sequence length="98" mass="11027">MGFGAVRLKLLGAVLTVNVQLETGSRDIRIPLSNQYPVVLLSLRDYLASSNSKIDFDSQGRILIKLCIEFIRCTHRHHVIGKPAHFYVDCSCVMLLQL</sequence>
<evidence type="ECO:0000313" key="4">
    <source>
        <dbReference type="Proteomes" id="UP000499080"/>
    </source>
</evidence>
<dbReference type="AlphaFoldDB" id="A0A4Y2VDK7"/>
<dbReference type="Proteomes" id="UP000499080">
    <property type="component" value="Unassembled WGS sequence"/>
</dbReference>
<evidence type="ECO:0000256" key="1">
    <source>
        <dbReference type="SAM" id="SignalP"/>
    </source>
</evidence>
<gene>
    <name evidence="2" type="ORF">AVEN_12051_1</name>
    <name evidence="3" type="ORF">AVEN_214425_1</name>
</gene>